<protein>
    <submittedName>
        <fullName evidence="2">Type II toxin-antitoxin system Phd/YefM family antitoxin</fullName>
    </submittedName>
</protein>
<reference evidence="2 3" key="1">
    <citation type="submission" date="2018-11" db="EMBL/GenBank/DDBJ databases">
        <authorList>
            <person name="Huo Y."/>
        </authorList>
    </citation>
    <scope>NUCLEOTIDE SEQUENCE [LARGE SCALE GENOMIC DNA]</scope>
    <source>
        <strain evidence="2 3">DSM 30132</strain>
    </source>
</reference>
<dbReference type="SUPFAM" id="SSF143120">
    <property type="entry name" value="YefM-like"/>
    <property type="match status" value="1"/>
</dbReference>
<dbReference type="Proteomes" id="UP000277279">
    <property type="component" value="Unassembled WGS sequence"/>
</dbReference>
<dbReference type="AlphaFoldDB" id="A0A427MFF2"/>
<comment type="caution">
    <text evidence="2">The sequence shown here is derived from an EMBL/GenBank/DDBJ whole genome shotgun (WGS) entry which is preliminary data.</text>
</comment>
<gene>
    <name evidence="2" type="ORF">EFD55_23550</name>
</gene>
<evidence type="ECO:0000313" key="3">
    <source>
        <dbReference type="Proteomes" id="UP000277279"/>
    </source>
</evidence>
<comment type="similarity">
    <text evidence="1">Belongs to the phD/YefM antitoxin family.</text>
</comment>
<dbReference type="InterPro" id="IPR036165">
    <property type="entry name" value="YefM-like_sf"/>
</dbReference>
<name>A0A427MFF2_9HYPH</name>
<accession>A0A427MFF2</accession>
<evidence type="ECO:0000256" key="1">
    <source>
        <dbReference type="ARBA" id="ARBA00009981"/>
    </source>
</evidence>
<dbReference type="OrthoDB" id="72009at2"/>
<dbReference type="EMBL" id="RJJT01000018">
    <property type="protein sequence ID" value="RSB66668.1"/>
    <property type="molecule type" value="Genomic_DNA"/>
</dbReference>
<evidence type="ECO:0000313" key="2">
    <source>
        <dbReference type="EMBL" id="RSB66668.1"/>
    </source>
</evidence>
<sequence>MVSMKMSFMTGAAFNRNPSNAKKEASARPLLITARGEVAYVLVSYAEFQANWTAPKTLFEALRDPSGDEREFEAARLGFNNRIVEF</sequence>
<organism evidence="2 3">
    <name type="scientific">Rhizobium pisi</name>
    <dbReference type="NCBI Taxonomy" id="574561"/>
    <lineage>
        <taxon>Bacteria</taxon>
        <taxon>Pseudomonadati</taxon>
        <taxon>Pseudomonadota</taxon>
        <taxon>Alphaproteobacteria</taxon>
        <taxon>Hyphomicrobiales</taxon>
        <taxon>Rhizobiaceae</taxon>
        <taxon>Rhizobium/Agrobacterium group</taxon>
        <taxon>Rhizobium</taxon>
    </lineage>
</organism>
<proteinExistence type="inferred from homology"/>